<evidence type="ECO:0000313" key="1">
    <source>
        <dbReference type="EMBL" id="PIK53134.1"/>
    </source>
</evidence>
<reference evidence="1 2" key="1">
    <citation type="journal article" date="2017" name="PLoS Biol.">
        <title>The sea cucumber genome provides insights into morphological evolution and visceral regeneration.</title>
        <authorList>
            <person name="Zhang X."/>
            <person name="Sun L."/>
            <person name="Yuan J."/>
            <person name="Sun Y."/>
            <person name="Gao Y."/>
            <person name="Zhang L."/>
            <person name="Li S."/>
            <person name="Dai H."/>
            <person name="Hamel J.F."/>
            <person name="Liu C."/>
            <person name="Yu Y."/>
            <person name="Liu S."/>
            <person name="Lin W."/>
            <person name="Guo K."/>
            <person name="Jin S."/>
            <person name="Xu P."/>
            <person name="Storey K.B."/>
            <person name="Huan P."/>
            <person name="Zhang T."/>
            <person name="Zhou Y."/>
            <person name="Zhang J."/>
            <person name="Lin C."/>
            <person name="Li X."/>
            <person name="Xing L."/>
            <person name="Huo D."/>
            <person name="Sun M."/>
            <person name="Wang L."/>
            <person name="Mercier A."/>
            <person name="Li F."/>
            <person name="Yang H."/>
            <person name="Xiang J."/>
        </authorList>
    </citation>
    <scope>NUCLEOTIDE SEQUENCE [LARGE SCALE GENOMIC DNA]</scope>
    <source>
        <strain evidence="1">Shaxun</strain>
        <tissue evidence="1">Muscle</tissue>
    </source>
</reference>
<dbReference type="EMBL" id="MRZV01000299">
    <property type="protein sequence ID" value="PIK53134.1"/>
    <property type="molecule type" value="Genomic_DNA"/>
</dbReference>
<proteinExistence type="predicted"/>
<organism evidence="1 2">
    <name type="scientific">Stichopus japonicus</name>
    <name type="common">Sea cucumber</name>
    <dbReference type="NCBI Taxonomy" id="307972"/>
    <lineage>
        <taxon>Eukaryota</taxon>
        <taxon>Metazoa</taxon>
        <taxon>Echinodermata</taxon>
        <taxon>Eleutherozoa</taxon>
        <taxon>Echinozoa</taxon>
        <taxon>Holothuroidea</taxon>
        <taxon>Aspidochirotacea</taxon>
        <taxon>Aspidochirotida</taxon>
        <taxon>Stichopodidae</taxon>
        <taxon>Apostichopus</taxon>
    </lineage>
</organism>
<dbReference type="Proteomes" id="UP000230750">
    <property type="component" value="Unassembled WGS sequence"/>
</dbReference>
<evidence type="ECO:0000313" key="2">
    <source>
        <dbReference type="Proteomes" id="UP000230750"/>
    </source>
</evidence>
<gene>
    <name evidence="1" type="ORF">BSL78_09958</name>
</gene>
<sequence>MVLEVECSQLAARKTLEGEMLTAKKWILVIDRHVVADNILSFLSALGMLFSAYYCFRIEYNEGAPATLDFFQRCFLMINPDKGSKLKKGYGTHPKVLSLIQNVSDFEWAL</sequence>
<comment type="caution">
    <text evidence="1">The sequence shown here is derived from an EMBL/GenBank/DDBJ whole genome shotgun (WGS) entry which is preliminary data.</text>
</comment>
<dbReference type="PANTHER" id="PTHR31025:SF22">
    <property type="entry name" value="IP13529P"/>
    <property type="match status" value="1"/>
</dbReference>
<accession>A0A2G8KYP0</accession>
<name>A0A2G8KYP0_STIJA</name>
<protein>
    <submittedName>
        <fullName evidence="1">Uncharacterized protein</fullName>
    </submittedName>
</protein>
<dbReference type="PANTHER" id="PTHR31025">
    <property type="entry name" value="SI:CH211-196P9.1-RELATED"/>
    <property type="match status" value="1"/>
</dbReference>
<keyword evidence="2" id="KW-1185">Reference proteome</keyword>
<dbReference type="AlphaFoldDB" id="A0A2G8KYP0"/>
<dbReference type="STRING" id="307972.A0A2G8KYP0"/>
<dbReference type="OrthoDB" id="8838209at2759"/>